<dbReference type="InterPro" id="IPR029063">
    <property type="entry name" value="SAM-dependent_MTases_sf"/>
</dbReference>
<dbReference type="SUPFAM" id="SSF53335">
    <property type="entry name" value="S-adenosyl-L-methionine-dependent methyltransferases"/>
    <property type="match status" value="1"/>
</dbReference>
<evidence type="ECO:0000256" key="2">
    <source>
        <dbReference type="ARBA" id="ARBA00022679"/>
    </source>
</evidence>
<organism evidence="3 4">
    <name type="scientific">Dentiradicibacter hellwigii</name>
    <dbReference type="NCBI Taxonomy" id="3149053"/>
    <lineage>
        <taxon>Bacteria</taxon>
        <taxon>Pseudomonadati</taxon>
        <taxon>Pseudomonadota</taxon>
        <taxon>Betaproteobacteria</taxon>
        <taxon>Rhodocyclales</taxon>
        <taxon>Rhodocyclaceae</taxon>
        <taxon>Dentiradicibacter</taxon>
    </lineage>
</organism>
<keyword evidence="2 3" id="KW-0808">Transferase</keyword>
<dbReference type="GO" id="GO:0032259">
    <property type="term" value="P:methylation"/>
    <property type="evidence" value="ECO:0007669"/>
    <property type="project" value="UniProtKB-KW"/>
</dbReference>
<accession>A0ABV4UGZ5</accession>
<dbReference type="Proteomes" id="UP001574673">
    <property type="component" value="Unassembled WGS sequence"/>
</dbReference>
<dbReference type="EMBL" id="JBEUWX010000002">
    <property type="protein sequence ID" value="MFA9950325.1"/>
    <property type="molecule type" value="Genomic_DNA"/>
</dbReference>
<sequence length="284" mass="32371">MPSTIQPTLADVPETTLWTLYNRANEAARADGCLRDPKCLEIYHALSYDYARHFGKAEPSHGIRSQLFDDKLRIFLDRHPDGVIVNLGEGLETQRFRIDAPQALWISVDLPQSIALRERFIAPDAQHRHIAASALDTAAWFDAVPPGRAVFITAQGLMMYFREDEVAALIKAMARRFPGGYFMFDHICPRLSQRTLSHRGWMKTPHYRAPPMPWGVRRDRLQPLISRWLGRPVAVHNVTFMFPRGPLRWLVPLLEKTPIANHLPGGVCWLQFPPIPPMGTQKAQ</sequence>
<protein>
    <submittedName>
        <fullName evidence="3">Class I SAM-dependent methyltransferase</fullName>
        <ecNumber evidence="3">2.1.1.-</ecNumber>
    </submittedName>
</protein>
<evidence type="ECO:0000313" key="4">
    <source>
        <dbReference type="Proteomes" id="UP001574673"/>
    </source>
</evidence>
<reference evidence="4" key="1">
    <citation type="submission" date="2024-06" db="EMBL/GenBank/DDBJ databases">
        <title>Radixoralia hellwigii gen. nov., sp nov., isolated from a root canal in the human oral cavity.</title>
        <authorList>
            <person name="Bartsch S."/>
            <person name="Wittmer A."/>
            <person name="Schulz A.-K."/>
            <person name="Neumann-Schaal M."/>
            <person name="Wolf J."/>
            <person name="Gronow S."/>
            <person name="Tennert C."/>
            <person name="Haecker G."/>
            <person name="Cieplik F."/>
            <person name="Al-Ahmad A."/>
        </authorList>
    </citation>
    <scope>NUCLEOTIDE SEQUENCE [LARGE SCALE GENOMIC DNA]</scope>
    <source>
        <strain evidence="4">Wk13</strain>
    </source>
</reference>
<dbReference type="Gene3D" id="3.40.50.150">
    <property type="entry name" value="Vaccinia Virus protein VP39"/>
    <property type="match status" value="1"/>
</dbReference>
<comment type="caution">
    <text evidence="3">The sequence shown here is derived from an EMBL/GenBank/DDBJ whole genome shotgun (WGS) entry which is preliminary data.</text>
</comment>
<dbReference type="EC" id="2.1.1.-" evidence="3"/>
<evidence type="ECO:0000313" key="3">
    <source>
        <dbReference type="EMBL" id="MFA9950325.1"/>
    </source>
</evidence>
<evidence type="ECO:0000256" key="1">
    <source>
        <dbReference type="ARBA" id="ARBA00022603"/>
    </source>
</evidence>
<dbReference type="PANTHER" id="PTHR43619:SF2">
    <property type="entry name" value="S-ADENOSYL-L-METHIONINE-DEPENDENT METHYLTRANSFERASES SUPERFAMILY PROTEIN"/>
    <property type="match status" value="1"/>
</dbReference>
<dbReference type="InterPro" id="IPR007213">
    <property type="entry name" value="Ppm1/Ppm2/Tcmp"/>
</dbReference>
<name>A0ABV4UGZ5_9RHOO</name>
<dbReference type="PANTHER" id="PTHR43619">
    <property type="entry name" value="S-ADENOSYL-L-METHIONINE-DEPENDENT METHYLTRANSFERASE YKTD-RELATED"/>
    <property type="match status" value="1"/>
</dbReference>
<gene>
    <name evidence="3" type="ORF">ABCS64_08335</name>
</gene>
<dbReference type="RefSeq" id="WP_418891387.1">
    <property type="nucleotide sequence ID" value="NZ_JBEUWX010000002.1"/>
</dbReference>
<proteinExistence type="predicted"/>
<dbReference type="Pfam" id="PF04072">
    <property type="entry name" value="LCM"/>
    <property type="match status" value="1"/>
</dbReference>
<dbReference type="GO" id="GO:0008168">
    <property type="term" value="F:methyltransferase activity"/>
    <property type="evidence" value="ECO:0007669"/>
    <property type="project" value="UniProtKB-KW"/>
</dbReference>
<keyword evidence="1 3" id="KW-0489">Methyltransferase</keyword>
<keyword evidence="4" id="KW-1185">Reference proteome</keyword>